<evidence type="ECO:0000256" key="1">
    <source>
        <dbReference type="SAM" id="MobiDB-lite"/>
    </source>
</evidence>
<keyword evidence="2" id="KW-0472">Membrane</keyword>
<gene>
    <name evidence="4" type="ORF">C8A03DRAFT_46721</name>
</gene>
<proteinExistence type="predicted"/>
<reference evidence="4" key="2">
    <citation type="submission" date="2023-05" db="EMBL/GenBank/DDBJ databases">
        <authorList>
            <consortium name="Lawrence Berkeley National Laboratory"/>
            <person name="Steindorff A."/>
            <person name="Hensen N."/>
            <person name="Bonometti L."/>
            <person name="Westerberg I."/>
            <person name="Brannstrom I.O."/>
            <person name="Guillou S."/>
            <person name="Cros-Aarteil S."/>
            <person name="Calhoun S."/>
            <person name="Haridas S."/>
            <person name="Kuo A."/>
            <person name="Mondo S."/>
            <person name="Pangilinan J."/>
            <person name="Riley R."/>
            <person name="Labutti K."/>
            <person name="Andreopoulos B."/>
            <person name="Lipzen A."/>
            <person name="Chen C."/>
            <person name="Yanf M."/>
            <person name="Daum C."/>
            <person name="Ng V."/>
            <person name="Clum A."/>
            <person name="Ohm R."/>
            <person name="Martin F."/>
            <person name="Silar P."/>
            <person name="Natvig D."/>
            <person name="Lalanne C."/>
            <person name="Gautier V."/>
            <person name="Ament-Velasquez S.L."/>
            <person name="Kruys A."/>
            <person name="Hutchinson M.I."/>
            <person name="Powell A.J."/>
            <person name="Barry K."/>
            <person name="Miller A.N."/>
            <person name="Grigoriev I.V."/>
            <person name="Debuchy R."/>
            <person name="Gladieux P."/>
            <person name="Thoren M.H."/>
            <person name="Johannesson H."/>
        </authorList>
    </citation>
    <scope>NUCLEOTIDE SEQUENCE</scope>
    <source>
        <strain evidence="4">CBS 532.94</strain>
    </source>
</reference>
<keyword evidence="5" id="KW-1185">Reference proteome</keyword>
<sequence length="388" mass="43025">MAPRDAGISRDSVATGPTLTILVVFISVALYNVVELNFIILATFKRRSGLYFWSFIVATWGIAPYSIGFLLKALQAEVPSWAYVTMIVVGWCCMVTGQSVVLYSRLHIVLHNAFQLRLVLGMIITNAIICHMPIIVMVYGANSAHPEPFIAPYSIYEKIQVTLFFLQESIISILYIKETVQLMRLRKRGAMAGGRGFSNTTRWLMTHLIIVNIIVVMLDITILGLEYANLYYLQTSYKGLVYSIKLKLEFSILNRLVEMSQGGSSAHDSSNLRTRTDAAGIQMDAFDRERRERRKSSAAGPGLGHNVYVRSESGAGAHDRKHPDAAVVMTTEVTIHRGRPRSGSGPEGDLESIGDRSGMTVDMSDGDFIGQSRAPSHSSERRIVETRG</sequence>
<feature type="transmembrane region" description="Helical" evidence="2">
    <location>
        <begin position="20"/>
        <end position="43"/>
    </location>
</feature>
<evidence type="ECO:0000313" key="5">
    <source>
        <dbReference type="Proteomes" id="UP001303760"/>
    </source>
</evidence>
<dbReference type="AlphaFoldDB" id="A0AAN7H4T7"/>
<feature type="domain" description="DUF7703" evidence="3">
    <location>
        <begin position="21"/>
        <end position="260"/>
    </location>
</feature>
<evidence type="ECO:0000256" key="2">
    <source>
        <dbReference type="SAM" id="Phobius"/>
    </source>
</evidence>
<comment type="caution">
    <text evidence="4">The sequence shown here is derived from an EMBL/GenBank/DDBJ whole genome shotgun (WGS) entry which is preliminary data.</text>
</comment>
<dbReference type="Pfam" id="PF24802">
    <property type="entry name" value="DUF7703"/>
    <property type="match status" value="1"/>
</dbReference>
<protein>
    <recommendedName>
        <fullName evidence="3">DUF7703 domain-containing protein</fullName>
    </recommendedName>
</protein>
<keyword evidence="2" id="KW-0812">Transmembrane</keyword>
<name>A0AAN7H4T7_9PEZI</name>
<accession>A0AAN7H4T7</accession>
<evidence type="ECO:0000259" key="3">
    <source>
        <dbReference type="Pfam" id="PF24802"/>
    </source>
</evidence>
<dbReference type="Proteomes" id="UP001303760">
    <property type="component" value="Unassembled WGS sequence"/>
</dbReference>
<feature type="region of interest" description="Disordered" evidence="1">
    <location>
        <begin position="261"/>
        <end position="388"/>
    </location>
</feature>
<feature type="transmembrane region" description="Helical" evidence="2">
    <location>
        <begin position="118"/>
        <end position="139"/>
    </location>
</feature>
<organism evidence="4 5">
    <name type="scientific">Achaetomium macrosporum</name>
    <dbReference type="NCBI Taxonomy" id="79813"/>
    <lineage>
        <taxon>Eukaryota</taxon>
        <taxon>Fungi</taxon>
        <taxon>Dikarya</taxon>
        <taxon>Ascomycota</taxon>
        <taxon>Pezizomycotina</taxon>
        <taxon>Sordariomycetes</taxon>
        <taxon>Sordariomycetidae</taxon>
        <taxon>Sordariales</taxon>
        <taxon>Chaetomiaceae</taxon>
        <taxon>Achaetomium</taxon>
    </lineage>
</organism>
<dbReference type="PANTHER" id="PTHR37013:SF3">
    <property type="entry name" value="INTEGRAL MEMBRANE PROTEIN (AFU_ORTHOLOGUE AFUA_1G05950)"/>
    <property type="match status" value="1"/>
</dbReference>
<evidence type="ECO:0000313" key="4">
    <source>
        <dbReference type="EMBL" id="KAK4235051.1"/>
    </source>
</evidence>
<feature type="transmembrane region" description="Helical" evidence="2">
    <location>
        <begin position="83"/>
        <end position="106"/>
    </location>
</feature>
<reference evidence="4" key="1">
    <citation type="journal article" date="2023" name="Mol. Phylogenet. Evol.">
        <title>Genome-scale phylogeny and comparative genomics of the fungal order Sordariales.</title>
        <authorList>
            <person name="Hensen N."/>
            <person name="Bonometti L."/>
            <person name="Westerberg I."/>
            <person name="Brannstrom I.O."/>
            <person name="Guillou S."/>
            <person name="Cros-Aarteil S."/>
            <person name="Calhoun S."/>
            <person name="Haridas S."/>
            <person name="Kuo A."/>
            <person name="Mondo S."/>
            <person name="Pangilinan J."/>
            <person name="Riley R."/>
            <person name="LaButti K."/>
            <person name="Andreopoulos B."/>
            <person name="Lipzen A."/>
            <person name="Chen C."/>
            <person name="Yan M."/>
            <person name="Daum C."/>
            <person name="Ng V."/>
            <person name="Clum A."/>
            <person name="Steindorff A."/>
            <person name="Ohm R.A."/>
            <person name="Martin F."/>
            <person name="Silar P."/>
            <person name="Natvig D.O."/>
            <person name="Lalanne C."/>
            <person name="Gautier V."/>
            <person name="Ament-Velasquez S.L."/>
            <person name="Kruys A."/>
            <person name="Hutchinson M.I."/>
            <person name="Powell A.J."/>
            <person name="Barry K."/>
            <person name="Miller A.N."/>
            <person name="Grigoriev I.V."/>
            <person name="Debuchy R."/>
            <person name="Gladieux P."/>
            <person name="Hiltunen Thoren M."/>
            <person name="Johannesson H."/>
        </authorList>
    </citation>
    <scope>NUCLEOTIDE SEQUENCE</scope>
    <source>
        <strain evidence="4">CBS 532.94</strain>
    </source>
</reference>
<feature type="transmembrane region" description="Helical" evidence="2">
    <location>
        <begin position="204"/>
        <end position="225"/>
    </location>
</feature>
<feature type="transmembrane region" description="Helical" evidence="2">
    <location>
        <begin position="50"/>
        <end position="71"/>
    </location>
</feature>
<feature type="compositionally biased region" description="Polar residues" evidence="1">
    <location>
        <begin position="261"/>
        <end position="273"/>
    </location>
</feature>
<dbReference type="EMBL" id="MU860301">
    <property type="protein sequence ID" value="KAK4235051.1"/>
    <property type="molecule type" value="Genomic_DNA"/>
</dbReference>
<dbReference type="InterPro" id="IPR056120">
    <property type="entry name" value="DUF7703"/>
</dbReference>
<keyword evidence="2" id="KW-1133">Transmembrane helix</keyword>
<dbReference type="PANTHER" id="PTHR37013">
    <property type="entry name" value="INTEGRAL MEMBRANE PROTEIN (AFU_ORTHOLOGUE AFUA_1G05950)-RELATED"/>
    <property type="match status" value="1"/>
</dbReference>
<feature type="compositionally biased region" description="Basic and acidic residues" evidence="1">
    <location>
        <begin position="378"/>
        <end position="388"/>
    </location>
</feature>